<keyword evidence="3" id="KW-1185">Reference proteome</keyword>
<evidence type="ECO:0000256" key="1">
    <source>
        <dbReference type="SAM" id="MobiDB-lite"/>
    </source>
</evidence>
<dbReference type="InterPro" id="IPR050238">
    <property type="entry name" value="DNA_Rep/Repair_Clamp_Loader"/>
</dbReference>
<dbReference type="Gramene" id="Kaladp0060s0059.1.v1.1">
    <property type="protein sequence ID" value="Kaladp0060s0059.1.v1.1"/>
    <property type="gene ID" value="Kaladp0060s0059.v1.1"/>
</dbReference>
<sequence>MEGLSRHGRSFSVSHAPVKPRSGYEPSDAETEWPESPRGDMNGDPRAESAAAARNVSPFKHSRRTLSSRFEFDNPSPAKAAGVSPVRRRHSKSPYKGHRGEVSPIISSDLRRNVSPVEGRDRRVSPFKEGEGRKLKKSDDGIGGSSRRRSHRPSVKQLEMEELPAQHHDLSRPSDTPHYSRRAVSNPRTRNRDQLHGLDSEEKKSGRTPSPLSRNHSRKEKEAPQLHAPSVGEINEMVAQAKLSRDLVCPDPDYETTDSIGDLFFSRDRTALKRQKDVLKPKIVNGRDATSDQRVRANGGYETHYQRNPSGSALSRSTSRQTRGRISSTSSRMSDASDRTTESVRNFTASRRKVQSEAWFGCMKSGSCRKSAKSPEQKRAFDEVLYIENAFVVEEIRQFWADKYQPASLNGFTCHRKEAQLLKELVSQDSCPHILLKGPPGSGKRSLVMALLREIFGDASWNISHEIRYFHIRQDKRPMKVPVPLASSAHHVELNVNSDVNARYALMALVKEISNSYAVIPEVSNANLKAEYKVIILYDVDKAPESIQHLIKWVIDCYSDACKLILCCGDDVSILEPVKNRCQVISVDSPVTNEVTELLIQIARNEELDLPISFATKIATKSKRNLRKAIMALEACKANNYPFLDDQPIPLGWEEEVVELGTDILADPSPKRLFIIRGKFQKLLVDFVHPKLILQKLVEEFLKRVDSSVKREVYYWHAYYDKRLPSGTSALLKLEEFVAKFMSLYRKSLNHGI</sequence>
<dbReference type="GO" id="GO:0006281">
    <property type="term" value="P:DNA repair"/>
    <property type="evidence" value="ECO:0007669"/>
    <property type="project" value="TreeGrafter"/>
</dbReference>
<dbReference type="GO" id="GO:0005663">
    <property type="term" value="C:DNA replication factor C complex"/>
    <property type="evidence" value="ECO:0007669"/>
    <property type="project" value="TreeGrafter"/>
</dbReference>
<feature type="compositionally biased region" description="Basic and acidic residues" evidence="1">
    <location>
        <begin position="190"/>
        <end position="205"/>
    </location>
</feature>
<reference evidence="2" key="1">
    <citation type="submission" date="2021-01" db="UniProtKB">
        <authorList>
            <consortium name="EnsemblPlants"/>
        </authorList>
    </citation>
    <scope>IDENTIFICATION</scope>
</reference>
<accession>A0A7N0UB05</accession>
<dbReference type="Proteomes" id="UP000594263">
    <property type="component" value="Unplaced"/>
</dbReference>
<dbReference type="GO" id="GO:0006261">
    <property type="term" value="P:DNA-templated DNA replication"/>
    <property type="evidence" value="ECO:0007669"/>
    <property type="project" value="TreeGrafter"/>
</dbReference>
<dbReference type="FunFam" id="3.40.50.300:FF:001503">
    <property type="entry name" value="Replication factor C subunit 3"/>
    <property type="match status" value="1"/>
</dbReference>
<evidence type="ECO:0000313" key="2">
    <source>
        <dbReference type="EnsemblPlants" id="Kaladp0060s0059.1.v1.1"/>
    </source>
</evidence>
<dbReference type="Gene3D" id="3.40.50.300">
    <property type="entry name" value="P-loop containing nucleotide triphosphate hydrolases"/>
    <property type="match status" value="1"/>
</dbReference>
<dbReference type="FunFam" id="1.20.272.10:FF:000022">
    <property type="entry name" value="Replication factor C subunit 3"/>
    <property type="match status" value="1"/>
</dbReference>
<feature type="compositionally biased region" description="Basic residues" evidence="1">
    <location>
        <begin position="86"/>
        <end position="97"/>
    </location>
</feature>
<feature type="compositionally biased region" description="Basic and acidic residues" evidence="1">
    <location>
        <begin position="118"/>
        <end position="140"/>
    </location>
</feature>
<dbReference type="PANTHER" id="PTHR11669">
    <property type="entry name" value="REPLICATION FACTOR C / DNA POLYMERASE III GAMMA-TAU SUBUNIT"/>
    <property type="match status" value="1"/>
</dbReference>
<evidence type="ECO:0008006" key="4">
    <source>
        <dbReference type="Google" id="ProtNLM"/>
    </source>
</evidence>
<dbReference type="Gene3D" id="1.20.272.10">
    <property type="match status" value="1"/>
</dbReference>
<dbReference type="InterPro" id="IPR008921">
    <property type="entry name" value="DNA_pol3_clamp-load_cplx_C"/>
</dbReference>
<dbReference type="Pfam" id="PF22534">
    <property type="entry name" value="RFC_C"/>
    <property type="match status" value="1"/>
</dbReference>
<dbReference type="AlphaFoldDB" id="A0A7N0UB05"/>
<feature type="compositionally biased region" description="Basic and acidic residues" evidence="1">
    <location>
        <begin position="35"/>
        <end position="47"/>
    </location>
</feature>
<dbReference type="Gene3D" id="1.10.8.60">
    <property type="match status" value="1"/>
</dbReference>
<dbReference type="InterPro" id="IPR027417">
    <property type="entry name" value="P-loop_NTPase"/>
</dbReference>
<dbReference type="SUPFAM" id="SSF48019">
    <property type="entry name" value="post-AAA+ oligomerization domain-like"/>
    <property type="match status" value="1"/>
</dbReference>
<dbReference type="SUPFAM" id="SSF52540">
    <property type="entry name" value="P-loop containing nucleoside triphosphate hydrolases"/>
    <property type="match status" value="1"/>
</dbReference>
<dbReference type="Pfam" id="PF21960">
    <property type="entry name" value="RCF1-5-like_lid"/>
    <property type="match status" value="1"/>
</dbReference>
<feature type="compositionally biased region" description="Low complexity" evidence="1">
    <location>
        <begin position="315"/>
        <end position="334"/>
    </location>
</feature>
<dbReference type="OMA" id="TEAWFSC"/>
<dbReference type="PANTHER" id="PTHR11669:SF25">
    <property type="entry name" value="OS02G0704966 PROTEIN"/>
    <property type="match status" value="1"/>
</dbReference>
<feature type="region of interest" description="Disordered" evidence="1">
    <location>
        <begin position="1"/>
        <end position="232"/>
    </location>
</feature>
<dbReference type="EnsemblPlants" id="Kaladp0060s0059.1.v1.1">
    <property type="protein sequence ID" value="Kaladp0060s0059.1.v1.1"/>
    <property type="gene ID" value="Kaladp0060s0059.v1.1"/>
</dbReference>
<feature type="region of interest" description="Disordered" evidence="1">
    <location>
        <begin position="283"/>
        <end position="349"/>
    </location>
</feature>
<evidence type="ECO:0000313" key="3">
    <source>
        <dbReference type="Proteomes" id="UP000594263"/>
    </source>
</evidence>
<dbReference type="GO" id="GO:0005634">
    <property type="term" value="C:nucleus"/>
    <property type="evidence" value="ECO:0007669"/>
    <property type="project" value="TreeGrafter"/>
</dbReference>
<name>A0A7N0UB05_KALFE</name>
<dbReference type="GO" id="GO:0003689">
    <property type="term" value="F:DNA clamp loader activity"/>
    <property type="evidence" value="ECO:0007669"/>
    <property type="project" value="TreeGrafter"/>
</dbReference>
<protein>
    <recommendedName>
        <fullName evidence="4">Replication factor C subunit 3</fullName>
    </recommendedName>
</protein>
<proteinExistence type="predicted"/>
<dbReference type="GO" id="GO:0003677">
    <property type="term" value="F:DNA binding"/>
    <property type="evidence" value="ECO:0007669"/>
    <property type="project" value="InterPro"/>
</dbReference>
<dbReference type="FunFam" id="1.10.8.60:FF:000030">
    <property type="entry name" value="replication factor C subunit 3"/>
    <property type="match status" value="1"/>
</dbReference>
<organism evidence="2 3">
    <name type="scientific">Kalanchoe fedtschenkoi</name>
    <name type="common">Lavender scallops</name>
    <name type="synonym">South American air plant</name>
    <dbReference type="NCBI Taxonomy" id="63787"/>
    <lineage>
        <taxon>Eukaryota</taxon>
        <taxon>Viridiplantae</taxon>
        <taxon>Streptophyta</taxon>
        <taxon>Embryophyta</taxon>
        <taxon>Tracheophyta</taxon>
        <taxon>Spermatophyta</taxon>
        <taxon>Magnoliopsida</taxon>
        <taxon>eudicotyledons</taxon>
        <taxon>Gunneridae</taxon>
        <taxon>Pentapetalae</taxon>
        <taxon>Saxifragales</taxon>
        <taxon>Crassulaceae</taxon>
        <taxon>Kalanchoe</taxon>
    </lineage>
</organism>